<organism evidence="3">
    <name type="scientific">Caenorhabditis brenneri</name>
    <name type="common">Nematode worm</name>
    <dbReference type="NCBI Taxonomy" id="135651"/>
    <lineage>
        <taxon>Eukaryota</taxon>
        <taxon>Metazoa</taxon>
        <taxon>Ecdysozoa</taxon>
        <taxon>Nematoda</taxon>
        <taxon>Chromadorea</taxon>
        <taxon>Rhabditida</taxon>
        <taxon>Rhabditina</taxon>
        <taxon>Rhabditomorpha</taxon>
        <taxon>Rhabditoidea</taxon>
        <taxon>Rhabditidae</taxon>
        <taxon>Peloderinae</taxon>
        <taxon>Caenorhabditis</taxon>
    </lineage>
</organism>
<dbReference type="AlphaFoldDB" id="G0MQH0"/>
<dbReference type="EMBL" id="GL379807">
    <property type="protein sequence ID" value="EGT41561.1"/>
    <property type="molecule type" value="Genomic_DNA"/>
</dbReference>
<feature type="compositionally biased region" description="Acidic residues" evidence="1">
    <location>
        <begin position="235"/>
        <end position="249"/>
    </location>
</feature>
<reference evidence="3" key="1">
    <citation type="submission" date="2011-07" db="EMBL/GenBank/DDBJ databases">
        <authorList>
            <consortium name="Caenorhabditis brenneri Sequencing and Analysis Consortium"/>
            <person name="Wilson R.K."/>
        </authorList>
    </citation>
    <scope>NUCLEOTIDE SEQUENCE [LARGE SCALE GENOMIC DNA]</scope>
    <source>
        <strain evidence="3">PB2801</strain>
    </source>
</reference>
<evidence type="ECO:0000313" key="2">
    <source>
        <dbReference type="EMBL" id="EGT41561.1"/>
    </source>
</evidence>
<dbReference type="HOGENOM" id="CLU_950688_0_0_1"/>
<sequence length="293" mass="33711">MKSPRGASGTGGQEVDQANGVVHVSVFIFYSRYRIYPKVSVDDDTNAASNPPKRQCLGEEPVAQPEQEEDSDSDEVESSGSSSEPDFSDDESRPNTRADKEIELEQEEMAKEYEEQRKEWEERDRKDEEERQRKAKLPKMVVNGVTLRYIEEDMRQLYEEEIAPRPKPPQWQNGKLLEPEPDPEPISWEAFLERQAEWHVKYPQPSRTPSREGSVVDRDATSGRSSPLGGVQENNTEESGEEGDDEEMEAQLQRAPRKRPRSQRSSHSRESSTLKRNRNKSDSEQEEDQEENN</sequence>
<feature type="region of interest" description="Disordered" evidence="1">
    <location>
        <begin position="160"/>
        <end position="293"/>
    </location>
</feature>
<keyword evidence="3" id="KW-1185">Reference proteome</keyword>
<feature type="region of interest" description="Disordered" evidence="1">
    <location>
        <begin position="40"/>
        <end position="138"/>
    </location>
</feature>
<evidence type="ECO:0000256" key="1">
    <source>
        <dbReference type="SAM" id="MobiDB-lite"/>
    </source>
</evidence>
<feature type="compositionally biased region" description="Basic and acidic residues" evidence="1">
    <location>
        <begin position="90"/>
        <end position="132"/>
    </location>
</feature>
<feature type="compositionally biased region" description="Basic and acidic residues" evidence="1">
    <location>
        <begin position="191"/>
        <end position="200"/>
    </location>
</feature>
<name>G0MQH0_CAEBE</name>
<proteinExistence type="predicted"/>
<feature type="compositionally biased region" description="Basic residues" evidence="1">
    <location>
        <begin position="255"/>
        <end position="266"/>
    </location>
</feature>
<evidence type="ECO:0000313" key="3">
    <source>
        <dbReference type="Proteomes" id="UP000008068"/>
    </source>
</evidence>
<feature type="compositionally biased region" description="Acidic residues" evidence="1">
    <location>
        <begin position="66"/>
        <end position="77"/>
    </location>
</feature>
<protein>
    <submittedName>
        <fullName evidence="2">Uncharacterized protein</fullName>
    </submittedName>
</protein>
<dbReference type="InParanoid" id="G0MQH0"/>
<gene>
    <name evidence="2" type="ORF">CAEBREN_22957</name>
</gene>
<dbReference type="Proteomes" id="UP000008068">
    <property type="component" value="Unassembled WGS sequence"/>
</dbReference>
<feature type="compositionally biased region" description="Acidic residues" evidence="1">
    <location>
        <begin position="284"/>
        <end position="293"/>
    </location>
</feature>
<feature type="compositionally biased region" description="Basic and acidic residues" evidence="1">
    <location>
        <begin position="267"/>
        <end position="283"/>
    </location>
</feature>
<accession>G0MQH0</accession>
<feature type="region of interest" description="Disordered" evidence="1">
    <location>
        <begin position="1"/>
        <end position="20"/>
    </location>
</feature>